<dbReference type="PRINTS" id="PR00344">
    <property type="entry name" value="BCTRLSENSOR"/>
</dbReference>
<dbReference type="Pfam" id="PF02518">
    <property type="entry name" value="HATPase_c"/>
    <property type="match status" value="1"/>
</dbReference>
<dbReference type="SUPFAM" id="SSF54631">
    <property type="entry name" value="CBS-domain pair"/>
    <property type="match status" value="1"/>
</dbReference>
<dbReference type="EMBL" id="CP002987">
    <property type="protein sequence ID" value="AFA50010.1"/>
    <property type="molecule type" value="Genomic_DNA"/>
</dbReference>
<keyword evidence="7" id="KW-0902">Two-component regulatory system</keyword>
<dbReference type="InterPro" id="IPR004358">
    <property type="entry name" value="Sig_transdc_His_kin-like_C"/>
</dbReference>
<sequence>MIETVAKLIQAVPTFSVSENGCTIHQYFEQNKEAEGVVIIDNEKPVGILMRNDLYQKIGRQFGYALYMNRAVTLLMKPHITCVDKNCEMAKLGFIAMNRNQESIYDFIVILENQNYAGVVNIREFLIEMSKTKEREIKLLNKQQDILTQRNEAEKRHRIEIEQKNEAIKNLLDHTGQGFLFFGRDLIISEEYSRECDKIFGFPVGKQHFLEIMKKFVDSDAIEMMENVFINVFGDNNKVKNRVYLSVLPTEISINDRYIQTEFKVIPNEIKKSIMLILTDITEKKALEIKNAEEKNNIKLIVRAISSKNEITQAIEELQQFVKEDALTLLASHQPPQLILQHLFRVVHTMKGDFALNSLHHTSLELHRVEDALSELQKNNDTINLAAIQALLTQLDCEQLLAKDRLIITEALGRHYFEKEEVSAVSLQRITDIKNKIKREFQGAEQTAVLELLESLFYINIKEVIKDYNEYIKGLAERFGKNIGEIKITGADIFVNRERYANFIKSLVHVFRNIADHGIETPDERFCSGKPEAGQIFCELEKQENQLLICLADDGRGVDLDAIRKKAIEKGIYSATEMDELTKEQILAIIFRDDFSTKNTVDLYSGRGVGLAAVKAEIAAIGGKIEIATELGKYTRFKFIIPGP</sequence>
<keyword evidence="3" id="KW-0145">Chemotaxis</keyword>
<dbReference type="OrthoDB" id="9798098at2"/>
<evidence type="ECO:0000256" key="5">
    <source>
        <dbReference type="ARBA" id="ARBA00022679"/>
    </source>
</evidence>
<dbReference type="InterPro" id="IPR046342">
    <property type="entry name" value="CBS_dom_sf"/>
</dbReference>
<proteinExistence type="predicted"/>
<dbReference type="KEGG" id="awo:Awo_c32820"/>
<dbReference type="AlphaFoldDB" id="H6LK90"/>
<name>H6LK90_ACEWD</name>
<gene>
    <name evidence="10" type="primary">cheA5</name>
    <name evidence="10" type="ordered locus">Awo_c32820</name>
</gene>
<dbReference type="SMART" id="SM00387">
    <property type="entry name" value="HATPase_c"/>
    <property type="match status" value="1"/>
</dbReference>
<dbReference type="PANTHER" id="PTHR43395">
    <property type="entry name" value="SENSOR HISTIDINE KINASE CHEA"/>
    <property type="match status" value="1"/>
</dbReference>
<dbReference type="EC" id="2.7.13.3" evidence="2"/>
<evidence type="ECO:0000256" key="3">
    <source>
        <dbReference type="ARBA" id="ARBA00022500"/>
    </source>
</evidence>
<accession>H6LK90</accession>
<dbReference type="InterPro" id="IPR003594">
    <property type="entry name" value="HATPase_dom"/>
</dbReference>
<dbReference type="SUPFAM" id="SSF55874">
    <property type="entry name" value="ATPase domain of HSP90 chaperone/DNA topoisomerase II/histidine kinase"/>
    <property type="match status" value="1"/>
</dbReference>
<dbReference type="Gene3D" id="3.10.580.10">
    <property type="entry name" value="CBS-domain"/>
    <property type="match status" value="1"/>
</dbReference>
<dbReference type="Proteomes" id="UP000007177">
    <property type="component" value="Chromosome"/>
</dbReference>
<comment type="catalytic activity">
    <reaction evidence="1">
        <text>ATP + protein L-histidine = ADP + protein N-phospho-L-histidine.</text>
        <dbReference type="EC" id="2.7.13.3"/>
    </reaction>
</comment>
<evidence type="ECO:0000256" key="6">
    <source>
        <dbReference type="ARBA" id="ARBA00022777"/>
    </source>
</evidence>
<dbReference type="InterPro" id="IPR036890">
    <property type="entry name" value="HATPase_C_sf"/>
</dbReference>
<evidence type="ECO:0000256" key="8">
    <source>
        <dbReference type="SAM" id="Coils"/>
    </source>
</evidence>
<feature type="domain" description="Histidine kinase/HSP90-like ATPase" evidence="9">
    <location>
        <begin position="502"/>
        <end position="644"/>
    </location>
</feature>
<evidence type="ECO:0000313" key="11">
    <source>
        <dbReference type="Proteomes" id="UP000007177"/>
    </source>
</evidence>
<feature type="coiled-coil region" evidence="8">
    <location>
        <begin position="359"/>
        <end position="386"/>
    </location>
</feature>
<dbReference type="RefSeq" id="WP_014357606.1">
    <property type="nucleotide sequence ID" value="NC_016894.1"/>
</dbReference>
<dbReference type="InterPro" id="IPR051315">
    <property type="entry name" value="Bact_Chemotaxis_CheA"/>
</dbReference>
<dbReference type="FunFam" id="3.30.565.10:FF:000016">
    <property type="entry name" value="Chemotaxis protein CheA, putative"/>
    <property type="match status" value="1"/>
</dbReference>
<dbReference type="InterPro" id="IPR036641">
    <property type="entry name" value="HPT_dom_sf"/>
</dbReference>
<organism evidence="10 11">
    <name type="scientific">Acetobacterium woodii (strain ATCC 29683 / DSM 1030 / JCM 2381 / KCTC 1655 / WB1)</name>
    <dbReference type="NCBI Taxonomy" id="931626"/>
    <lineage>
        <taxon>Bacteria</taxon>
        <taxon>Bacillati</taxon>
        <taxon>Bacillota</taxon>
        <taxon>Clostridia</taxon>
        <taxon>Eubacteriales</taxon>
        <taxon>Eubacteriaceae</taxon>
        <taxon>Acetobacterium</taxon>
    </lineage>
</organism>
<evidence type="ECO:0000256" key="4">
    <source>
        <dbReference type="ARBA" id="ARBA00022553"/>
    </source>
</evidence>
<evidence type="ECO:0000256" key="1">
    <source>
        <dbReference type="ARBA" id="ARBA00000085"/>
    </source>
</evidence>
<dbReference type="eggNOG" id="COG0643">
    <property type="taxonomic scope" value="Bacteria"/>
</dbReference>
<dbReference type="Gene3D" id="1.20.120.160">
    <property type="entry name" value="HPT domain"/>
    <property type="match status" value="1"/>
</dbReference>
<reference evidence="10 11" key="2">
    <citation type="journal article" date="2012" name="PLoS ONE">
        <title>An ancient pathway combining carbon dioxide fixation with the generation and utilization of a sodium ion gradient for ATP synthesis.</title>
        <authorList>
            <person name="Poehlein A."/>
            <person name="Schmidt S."/>
            <person name="Kaster A.K."/>
            <person name="Goenrich M."/>
            <person name="Vollmers J."/>
            <person name="Thurmer A."/>
            <person name="Bertsch J."/>
            <person name="Schuchmann K."/>
            <person name="Voigt B."/>
            <person name="Hecker M."/>
            <person name="Daniel R."/>
            <person name="Thauer R.K."/>
            <person name="Gottschalk G."/>
            <person name="Muller V."/>
        </authorList>
    </citation>
    <scope>NUCLEOTIDE SEQUENCE [LARGE SCALE GENOMIC DNA]</scope>
    <source>
        <strain evidence="11">ATCC 29683 / DSM 1030 / JCM 2381 / KCTC 1655 / WB1</strain>
    </source>
</reference>
<evidence type="ECO:0000313" key="10">
    <source>
        <dbReference type="EMBL" id="AFA50010.1"/>
    </source>
</evidence>
<evidence type="ECO:0000256" key="7">
    <source>
        <dbReference type="ARBA" id="ARBA00023012"/>
    </source>
</evidence>
<evidence type="ECO:0000256" key="2">
    <source>
        <dbReference type="ARBA" id="ARBA00012438"/>
    </source>
</evidence>
<protein>
    <recommendedName>
        <fullName evidence="2">histidine kinase</fullName>
        <ecNumber evidence="2">2.7.13.3</ecNumber>
    </recommendedName>
</protein>
<dbReference type="GO" id="GO:0000160">
    <property type="term" value="P:phosphorelay signal transduction system"/>
    <property type="evidence" value="ECO:0007669"/>
    <property type="project" value="UniProtKB-KW"/>
</dbReference>
<dbReference type="SUPFAM" id="SSF47226">
    <property type="entry name" value="Histidine-containing phosphotransfer domain, HPT domain"/>
    <property type="match status" value="1"/>
</dbReference>
<keyword evidence="4" id="KW-0597">Phosphoprotein</keyword>
<evidence type="ECO:0000259" key="9">
    <source>
        <dbReference type="SMART" id="SM00387"/>
    </source>
</evidence>
<dbReference type="Gene3D" id="3.30.565.10">
    <property type="entry name" value="Histidine kinase-like ATPase, C-terminal domain"/>
    <property type="match status" value="1"/>
</dbReference>
<dbReference type="PANTHER" id="PTHR43395:SF10">
    <property type="entry name" value="CHEMOTAXIS PROTEIN CHEA"/>
    <property type="match status" value="1"/>
</dbReference>
<dbReference type="GO" id="GO:0004673">
    <property type="term" value="F:protein histidine kinase activity"/>
    <property type="evidence" value="ECO:0007669"/>
    <property type="project" value="UniProtKB-EC"/>
</dbReference>
<keyword evidence="11" id="KW-1185">Reference proteome</keyword>
<keyword evidence="5 10" id="KW-0808">Transferase</keyword>
<dbReference type="GO" id="GO:0006935">
    <property type="term" value="P:chemotaxis"/>
    <property type="evidence" value="ECO:0007669"/>
    <property type="project" value="UniProtKB-KW"/>
</dbReference>
<dbReference type="HOGENOM" id="CLU_020571_0_0_9"/>
<reference evidence="11" key="1">
    <citation type="submission" date="2011-07" db="EMBL/GenBank/DDBJ databases">
        <title>Complete genome sequence of Acetobacterium woodii.</title>
        <authorList>
            <person name="Poehlein A."/>
            <person name="Schmidt S."/>
            <person name="Kaster A.-K."/>
            <person name="Goenrich M."/>
            <person name="Vollmers J."/>
            <person name="Thuermer A."/>
            <person name="Gottschalk G."/>
            <person name="Thauer R.K."/>
            <person name="Daniel R."/>
            <person name="Mueller V."/>
        </authorList>
    </citation>
    <scope>NUCLEOTIDE SEQUENCE [LARGE SCALE GENOMIC DNA]</scope>
    <source>
        <strain evidence="11">ATCC 29683 / DSM 1030 / JCM 2381 / KCTC 1655 / WB1</strain>
    </source>
</reference>
<keyword evidence="8" id="KW-0175">Coiled coil</keyword>
<keyword evidence="6 10" id="KW-0418">Kinase</keyword>
<dbReference type="STRING" id="931626.Awo_c32820"/>